<feature type="domain" description="Ionotropic glutamate receptor C-terminal" evidence="7">
    <location>
        <begin position="36"/>
        <end position="257"/>
    </location>
</feature>
<dbReference type="STRING" id="537013.CLOSTMETH_02210"/>
<dbReference type="InterPro" id="IPR018313">
    <property type="entry name" value="SBP_3_CS"/>
</dbReference>
<comment type="caution">
    <text evidence="8">The sequence shown here is derived from an EMBL/GenBank/DDBJ whole genome shotgun (WGS) entry which is preliminary data.</text>
</comment>
<comment type="similarity">
    <text evidence="2 4">Belongs to the bacterial solute-binding protein 3 family.</text>
</comment>
<evidence type="ECO:0000259" key="7">
    <source>
        <dbReference type="SMART" id="SM00079"/>
    </source>
</evidence>
<dbReference type="PANTHER" id="PTHR35936">
    <property type="entry name" value="MEMBRANE-BOUND LYTIC MUREIN TRANSGLYCOSYLASE F"/>
    <property type="match status" value="1"/>
</dbReference>
<accession>C0EED0</accession>
<dbReference type="EMBL" id="ACEC01000068">
    <property type="protein sequence ID" value="EEG30178.1"/>
    <property type="molecule type" value="Genomic_DNA"/>
</dbReference>
<feature type="domain" description="Solute-binding protein family 3/N-terminal" evidence="6">
    <location>
        <begin position="36"/>
        <end position="258"/>
    </location>
</feature>
<dbReference type="eggNOG" id="COG0834">
    <property type="taxonomic scope" value="Bacteria"/>
</dbReference>
<dbReference type="AlphaFoldDB" id="C0EED0"/>
<evidence type="ECO:0000256" key="1">
    <source>
        <dbReference type="ARBA" id="ARBA00004196"/>
    </source>
</evidence>
<evidence type="ECO:0000313" key="8">
    <source>
        <dbReference type="EMBL" id="EEG30178.1"/>
    </source>
</evidence>
<dbReference type="Pfam" id="PF00497">
    <property type="entry name" value="SBP_bac_3"/>
    <property type="match status" value="1"/>
</dbReference>
<dbReference type="PROSITE" id="PS51257">
    <property type="entry name" value="PROKAR_LIPOPROTEIN"/>
    <property type="match status" value="1"/>
</dbReference>
<evidence type="ECO:0000259" key="6">
    <source>
        <dbReference type="SMART" id="SM00062"/>
    </source>
</evidence>
<dbReference type="GO" id="GO:0030313">
    <property type="term" value="C:cell envelope"/>
    <property type="evidence" value="ECO:0007669"/>
    <property type="project" value="UniProtKB-SubCell"/>
</dbReference>
<evidence type="ECO:0000256" key="5">
    <source>
        <dbReference type="SAM" id="SignalP"/>
    </source>
</evidence>
<evidence type="ECO:0000313" key="9">
    <source>
        <dbReference type="Proteomes" id="UP000003340"/>
    </source>
</evidence>
<sequence>MKKLAAILLAGVLALTVFVGCGGKDAGNADNGNKETLVVGLDPEFPPMGFKENDDEIVGFDIDLANAVAEEMGVQMKFQPIDWSSKELEIDTGRIDMIWNGFSVTPEREEALLLTKPYLNNNMIVVTLKDSAISKVEDLEGKKVVLQKESSALDAFQEAPVSEKVADLTQLSSNVDCFQDLENGRAEAMVVDETVAKYYLNLHKDKFKILDESLGAEKYAIGLKKGNDELKDKLEAAITKVVKNGKAKEISEKWFGEDIVAWE</sequence>
<dbReference type="PANTHER" id="PTHR35936:SF34">
    <property type="entry name" value="ABC TRANSPORTER EXTRACELLULAR-BINDING PROTEIN YCKB-RELATED"/>
    <property type="match status" value="1"/>
</dbReference>
<evidence type="ECO:0000256" key="2">
    <source>
        <dbReference type="ARBA" id="ARBA00010333"/>
    </source>
</evidence>
<dbReference type="GO" id="GO:0016020">
    <property type="term" value="C:membrane"/>
    <property type="evidence" value="ECO:0007669"/>
    <property type="project" value="InterPro"/>
</dbReference>
<name>C0EED0_9FIRM</name>
<dbReference type="SMART" id="SM00062">
    <property type="entry name" value="PBPb"/>
    <property type="match status" value="1"/>
</dbReference>
<dbReference type="HOGENOM" id="CLU_019602_18_2_9"/>
<dbReference type="SMART" id="SM00079">
    <property type="entry name" value="PBPe"/>
    <property type="match status" value="1"/>
</dbReference>
<keyword evidence="3 5" id="KW-0732">Signal</keyword>
<gene>
    <name evidence="8" type="ORF">CLOSTMETH_02210</name>
</gene>
<reference evidence="8 9" key="2">
    <citation type="submission" date="2009-02" db="EMBL/GenBank/DDBJ databases">
        <title>Draft genome sequence of Clostridium methylpentosum (DSM 5476).</title>
        <authorList>
            <person name="Sudarsanam P."/>
            <person name="Ley R."/>
            <person name="Guruge J."/>
            <person name="Turnbaugh P.J."/>
            <person name="Mahowald M."/>
            <person name="Liep D."/>
            <person name="Gordon J."/>
        </authorList>
    </citation>
    <scope>NUCLEOTIDE SEQUENCE [LARGE SCALE GENOMIC DNA]</scope>
    <source>
        <strain evidence="8 9">DSM 5476</strain>
    </source>
</reference>
<evidence type="ECO:0000256" key="4">
    <source>
        <dbReference type="RuleBase" id="RU003744"/>
    </source>
</evidence>
<dbReference type="InterPro" id="IPR001638">
    <property type="entry name" value="Solute-binding_3/MltF_N"/>
</dbReference>
<dbReference type="SUPFAM" id="SSF53850">
    <property type="entry name" value="Periplasmic binding protein-like II"/>
    <property type="match status" value="1"/>
</dbReference>
<comment type="subcellular location">
    <subcellularLocation>
        <location evidence="1">Cell envelope</location>
    </subcellularLocation>
</comment>
<reference evidence="8 9" key="1">
    <citation type="submission" date="2009-01" db="EMBL/GenBank/DDBJ databases">
        <authorList>
            <person name="Fulton L."/>
            <person name="Clifton S."/>
            <person name="Fulton B."/>
            <person name="Xu J."/>
            <person name="Minx P."/>
            <person name="Pepin K.H."/>
            <person name="Johnson M."/>
            <person name="Bhonagiri V."/>
            <person name="Nash W.E."/>
            <person name="Mardis E.R."/>
            <person name="Wilson R.K."/>
        </authorList>
    </citation>
    <scope>NUCLEOTIDE SEQUENCE [LARGE SCALE GENOMIC DNA]</scope>
    <source>
        <strain evidence="8 9">DSM 5476</strain>
    </source>
</reference>
<dbReference type="Gene3D" id="3.40.190.10">
    <property type="entry name" value="Periplasmic binding protein-like II"/>
    <property type="match status" value="2"/>
</dbReference>
<dbReference type="GO" id="GO:0015276">
    <property type="term" value="F:ligand-gated monoatomic ion channel activity"/>
    <property type="evidence" value="ECO:0007669"/>
    <property type="project" value="InterPro"/>
</dbReference>
<evidence type="ECO:0000256" key="3">
    <source>
        <dbReference type="ARBA" id="ARBA00022729"/>
    </source>
</evidence>
<dbReference type="PROSITE" id="PS01039">
    <property type="entry name" value="SBP_BACTERIAL_3"/>
    <property type="match status" value="1"/>
</dbReference>
<dbReference type="CDD" id="cd00996">
    <property type="entry name" value="PBP2_AatB_like"/>
    <property type="match status" value="1"/>
</dbReference>
<proteinExistence type="inferred from homology"/>
<feature type="chain" id="PRO_5039507687" evidence="5">
    <location>
        <begin position="20"/>
        <end position="263"/>
    </location>
</feature>
<organism evidence="8 9">
    <name type="scientific">[Clostridium] methylpentosum DSM 5476</name>
    <dbReference type="NCBI Taxonomy" id="537013"/>
    <lineage>
        <taxon>Bacteria</taxon>
        <taxon>Bacillati</taxon>
        <taxon>Bacillota</taxon>
        <taxon>Clostridia</taxon>
        <taxon>Eubacteriales</taxon>
        <taxon>Oscillospiraceae</taxon>
        <taxon>Oscillospiraceae incertae sedis</taxon>
    </lineage>
</organism>
<protein>
    <submittedName>
        <fullName evidence="8">ABC transporter, substrate-binding protein, family 3</fullName>
    </submittedName>
</protein>
<feature type="signal peptide" evidence="5">
    <location>
        <begin position="1"/>
        <end position="19"/>
    </location>
</feature>
<dbReference type="InterPro" id="IPR001320">
    <property type="entry name" value="Iontro_rcpt_C"/>
</dbReference>
<keyword evidence="9" id="KW-1185">Reference proteome</keyword>
<dbReference type="Proteomes" id="UP000003340">
    <property type="component" value="Unassembled WGS sequence"/>
</dbReference>